<dbReference type="OrthoDB" id="3527108at2759"/>
<dbReference type="Proteomes" id="UP000800235">
    <property type="component" value="Unassembled WGS sequence"/>
</dbReference>
<gene>
    <name evidence="2" type="ORF">EJ08DRAFT_579448</name>
</gene>
<dbReference type="EMBL" id="MU007011">
    <property type="protein sequence ID" value="KAF2436024.1"/>
    <property type="molecule type" value="Genomic_DNA"/>
</dbReference>
<reference evidence="2" key="1">
    <citation type="journal article" date="2020" name="Stud. Mycol.">
        <title>101 Dothideomycetes genomes: a test case for predicting lifestyles and emergence of pathogens.</title>
        <authorList>
            <person name="Haridas S."/>
            <person name="Albert R."/>
            <person name="Binder M."/>
            <person name="Bloem J."/>
            <person name="Labutti K."/>
            <person name="Salamov A."/>
            <person name="Andreopoulos B."/>
            <person name="Baker S."/>
            <person name="Barry K."/>
            <person name="Bills G."/>
            <person name="Bluhm B."/>
            <person name="Cannon C."/>
            <person name="Castanera R."/>
            <person name="Culley D."/>
            <person name="Daum C."/>
            <person name="Ezra D."/>
            <person name="Gonzalez J."/>
            <person name="Henrissat B."/>
            <person name="Kuo A."/>
            <person name="Liang C."/>
            <person name="Lipzen A."/>
            <person name="Lutzoni F."/>
            <person name="Magnuson J."/>
            <person name="Mondo S."/>
            <person name="Nolan M."/>
            <person name="Ohm R."/>
            <person name="Pangilinan J."/>
            <person name="Park H.-J."/>
            <person name="Ramirez L."/>
            <person name="Alfaro M."/>
            <person name="Sun H."/>
            <person name="Tritt A."/>
            <person name="Yoshinaga Y."/>
            <person name="Zwiers L.-H."/>
            <person name="Turgeon B."/>
            <person name="Goodwin S."/>
            <person name="Spatafora J."/>
            <person name="Crous P."/>
            <person name="Grigoriev I."/>
        </authorList>
    </citation>
    <scope>NUCLEOTIDE SEQUENCE</scope>
    <source>
        <strain evidence="2">CBS 130266</strain>
    </source>
</reference>
<comment type="caution">
    <text evidence="2">The sequence shown here is derived from an EMBL/GenBank/DDBJ whole genome shotgun (WGS) entry which is preliminary data.</text>
</comment>
<evidence type="ECO:0000313" key="2">
    <source>
        <dbReference type="EMBL" id="KAF2436024.1"/>
    </source>
</evidence>
<evidence type="ECO:0000256" key="1">
    <source>
        <dbReference type="SAM" id="MobiDB-lite"/>
    </source>
</evidence>
<proteinExistence type="predicted"/>
<organism evidence="2 3">
    <name type="scientific">Tothia fuscella</name>
    <dbReference type="NCBI Taxonomy" id="1048955"/>
    <lineage>
        <taxon>Eukaryota</taxon>
        <taxon>Fungi</taxon>
        <taxon>Dikarya</taxon>
        <taxon>Ascomycota</taxon>
        <taxon>Pezizomycotina</taxon>
        <taxon>Dothideomycetes</taxon>
        <taxon>Pleosporomycetidae</taxon>
        <taxon>Venturiales</taxon>
        <taxon>Cylindrosympodiaceae</taxon>
        <taxon>Tothia</taxon>
    </lineage>
</organism>
<dbReference type="AlphaFoldDB" id="A0A9P4U2Q8"/>
<sequence>MPIVQRRPQLFRRQVNRAALCLFCLLAFWFTHSYRRRSWRRSVQVPILGARPSELSLYFPPIGHDFHPKIAAYNVYRPVHPRTPLFMPFTRNNTMLRQAVLSYIAAGWPRNDIVIVDNTGTMDANQKHFLSEENPFYLDYDIFRRRYGVAILQTPTLLNFAQLQNFMLRTAVTRDWPFYFWSHMDIAVLSAEDILPYKSFYHRVIDVKEKLLAKRFHKRRQWAIKFFDFDNLALVNVEAWRHIGPWDVFIPYYNTDCDAYARIKMHGYRKDDVQAGYVFDIAGVVEDPEIRFFPAENKSDRSKWGVSPDGPEQEGGELDTPRFQWLKSELQELMDEKNSNEMGRNTWQGTTKTHQPRKMPEQWSYDPEAFQTAWWAMADYGRAMYIKKWGTLECDLPAVNKTLKDAWLPEHLDEKSKAYKDREAEEDYWNGVLSEGAIR</sequence>
<protein>
    <submittedName>
        <fullName evidence="2">Uncharacterized protein</fullName>
    </submittedName>
</protein>
<keyword evidence="3" id="KW-1185">Reference proteome</keyword>
<name>A0A9P4U2Q8_9PEZI</name>
<feature type="region of interest" description="Disordered" evidence="1">
    <location>
        <begin position="340"/>
        <end position="360"/>
    </location>
</feature>
<accession>A0A9P4U2Q8</accession>
<feature type="region of interest" description="Disordered" evidence="1">
    <location>
        <begin position="299"/>
        <end position="318"/>
    </location>
</feature>
<evidence type="ECO:0000313" key="3">
    <source>
        <dbReference type="Proteomes" id="UP000800235"/>
    </source>
</evidence>
<feature type="compositionally biased region" description="Polar residues" evidence="1">
    <location>
        <begin position="340"/>
        <end position="353"/>
    </location>
</feature>